<reference evidence="9 10" key="1">
    <citation type="submission" date="2021-05" db="EMBL/GenBank/DDBJ databases">
        <title>Novel species in genus Arthrobacter.</title>
        <authorList>
            <person name="Zhang G."/>
        </authorList>
    </citation>
    <scope>NUCLEOTIDE SEQUENCE [LARGE SCALE GENOMIC DNA]</scope>
    <source>
        <strain evidence="10">zg-ZUI227</strain>
    </source>
</reference>
<dbReference type="InterPro" id="IPR036688">
    <property type="entry name" value="MoeA_C_domain_IV_sf"/>
</dbReference>
<comment type="function">
    <text evidence="1 7">Catalyzes the insertion of molybdate into adenylated molybdopterin with the concomitant release of AMP.</text>
</comment>
<organism evidence="9 10">
    <name type="scientific">Arthrobacter jiangjiafuii</name>
    <dbReference type="NCBI Taxonomy" id="2817475"/>
    <lineage>
        <taxon>Bacteria</taxon>
        <taxon>Bacillati</taxon>
        <taxon>Actinomycetota</taxon>
        <taxon>Actinomycetes</taxon>
        <taxon>Micrococcales</taxon>
        <taxon>Micrococcaceae</taxon>
        <taxon>Arthrobacter</taxon>
    </lineage>
</organism>
<dbReference type="Pfam" id="PF03453">
    <property type="entry name" value="MoeA_N"/>
    <property type="match status" value="1"/>
</dbReference>
<evidence type="ECO:0000256" key="4">
    <source>
        <dbReference type="ARBA" id="ARBA00022505"/>
    </source>
</evidence>
<keyword evidence="7" id="KW-0808">Transferase</keyword>
<dbReference type="InterPro" id="IPR005110">
    <property type="entry name" value="MoeA_linker/N"/>
</dbReference>
<keyword evidence="10" id="KW-1185">Reference proteome</keyword>
<evidence type="ECO:0000256" key="5">
    <source>
        <dbReference type="ARBA" id="ARBA00023150"/>
    </source>
</evidence>
<dbReference type="PANTHER" id="PTHR10192">
    <property type="entry name" value="MOLYBDOPTERIN BIOSYNTHESIS PROTEIN"/>
    <property type="match status" value="1"/>
</dbReference>
<dbReference type="InterPro" id="IPR001453">
    <property type="entry name" value="MoaB/Mog_dom"/>
</dbReference>
<dbReference type="Gene3D" id="3.90.105.10">
    <property type="entry name" value="Molybdopterin biosynthesis moea protein, domain 2"/>
    <property type="match status" value="1"/>
</dbReference>
<evidence type="ECO:0000313" key="9">
    <source>
        <dbReference type="EMBL" id="QWC10608.1"/>
    </source>
</evidence>
<dbReference type="InterPro" id="IPR036135">
    <property type="entry name" value="MoeA_linker/N_sf"/>
</dbReference>
<dbReference type="CDD" id="cd00887">
    <property type="entry name" value="MoeA"/>
    <property type="match status" value="1"/>
</dbReference>
<keyword evidence="4 7" id="KW-0500">Molybdenum</keyword>
<dbReference type="EMBL" id="CP076022">
    <property type="protein sequence ID" value="QWC10608.1"/>
    <property type="molecule type" value="Genomic_DNA"/>
</dbReference>
<evidence type="ECO:0000313" key="10">
    <source>
        <dbReference type="Proteomes" id="UP000676885"/>
    </source>
</evidence>
<evidence type="ECO:0000256" key="6">
    <source>
        <dbReference type="ARBA" id="ARBA00047317"/>
    </source>
</evidence>
<dbReference type="Gene3D" id="2.170.190.11">
    <property type="entry name" value="Molybdopterin biosynthesis moea protein, domain 3"/>
    <property type="match status" value="1"/>
</dbReference>
<dbReference type="AlphaFoldDB" id="A0A975R1I9"/>
<sequence>MTSDNSTPVILPLQPSAPWDQARSLAFSAGRPLPFETVPLPEALGQILADDVAALQPVPHYASSAMDGWAVAGPPPWQLVSYKEPETARWQIHRESGRRPLQPGQAVPILTGGLIPAGAQSVLRTESGMLSGAGKGAGDPVLVLRPGAAEPVPGDHIRPAGEEAAAGETTIERGTLLNPAHIALAAVCGHDTLPVLRPPRVSLLLTGDEVIESGLPESGQVRDTFGPQLPQLVTMMGGRIDVVRRLSDRYEDVKAALSSAATDESTIAMSSGDVLITTGGTGRSEADHLRQVLEDIDAEMLIDGIAMRPGHPTMLARLPDGRLLVALPGNPLAAMMAVFTILGPLLDALRGAPLPAPRHVLVGVDIEPLPGRTRLVPCRIKNGRAMPSPYYRSGMLRGLADADAVMVIPEAGCTMDETLTALPLPWTVQQPPSR</sequence>
<dbReference type="GO" id="GO:0005829">
    <property type="term" value="C:cytosol"/>
    <property type="evidence" value="ECO:0007669"/>
    <property type="project" value="TreeGrafter"/>
</dbReference>
<comment type="cofactor">
    <cofactor evidence="7">
        <name>Mg(2+)</name>
        <dbReference type="ChEBI" id="CHEBI:18420"/>
    </cofactor>
</comment>
<name>A0A975R1I9_9MICC</name>
<comment type="catalytic activity">
    <reaction evidence="6">
        <text>adenylyl-molybdopterin + molybdate = Mo-molybdopterin + AMP + H(+)</text>
        <dbReference type="Rhea" id="RHEA:35047"/>
        <dbReference type="ChEBI" id="CHEBI:15378"/>
        <dbReference type="ChEBI" id="CHEBI:36264"/>
        <dbReference type="ChEBI" id="CHEBI:62727"/>
        <dbReference type="ChEBI" id="CHEBI:71302"/>
        <dbReference type="ChEBI" id="CHEBI:456215"/>
        <dbReference type="EC" id="2.10.1.1"/>
    </reaction>
</comment>
<gene>
    <name evidence="9" type="ORF">KKR91_02920</name>
</gene>
<comment type="pathway">
    <text evidence="2 7">Cofactor biosynthesis; molybdopterin biosynthesis.</text>
</comment>
<dbReference type="Pfam" id="PF03454">
    <property type="entry name" value="MoeA_C"/>
    <property type="match status" value="1"/>
</dbReference>
<dbReference type="EC" id="2.10.1.1" evidence="7"/>
<protein>
    <recommendedName>
        <fullName evidence="7">Molybdopterin molybdenumtransferase</fullName>
        <ecNumber evidence="7">2.10.1.1</ecNumber>
    </recommendedName>
</protein>
<keyword evidence="7" id="KW-0479">Metal-binding</keyword>
<dbReference type="InterPro" id="IPR036425">
    <property type="entry name" value="MoaB/Mog-like_dom_sf"/>
</dbReference>
<dbReference type="GO" id="GO:0046872">
    <property type="term" value="F:metal ion binding"/>
    <property type="evidence" value="ECO:0007669"/>
    <property type="project" value="UniProtKB-UniRule"/>
</dbReference>
<keyword evidence="7" id="KW-0460">Magnesium</keyword>
<dbReference type="Pfam" id="PF00994">
    <property type="entry name" value="MoCF_biosynth"/>
    <property type="match status" value="1"/>
</dbReference>
<dbReference type="SMART" id="SM00852">
    <property type="entry name" value="MoCF_biosynth"/>
    <property type="match status" value="1"/>
</dbReference>
<dbReference type="PROSITE" id="PS01078">
    <property type="entry name" value="MOCF_BIOSYNTHESIS_1"/>
    <property type="match status" value="1"/>
</dbReference>
<dbReference type="InterPro" id="IPR038987">
    <property type="entry name" value="MoeA-like"/>
</dbReference>
<evidence type="ECO:0000259" key="8">
    <source>
        <dbReference type="SMART" id="SM00852"/>
    </source>
</evidence>
<dbReference type="InterPro" id="IPR005111">
    <property type="entry name" value="MoeA_C_domain_IV"/>
</dbReference>
<dbReference type="Gene3D" id="2.40.340.10">
    <property type="entry name" value="MoeA, C-terminal, domain IV"/>
    <property type="match status" value="1"/>
</dbReference>
<dbReference type="KEGG" id="ajg:KKR91_02920"/>
<keyword evidence="5 7" id="KW-0501">Molybdenum cofactor biosynthesis</keyword>
<evidence type="ECO:0000256" key="3">
    <source>
        <dbReference type="ARBA" id="ARBA00010763"/>
    </source>
</evidence>
<evidence type="ECO:0000256" key="7">
    <source>
        <dbReference type="RuleBase" id="RU365090"/>
    </source>
</evidence>
<dbReference type="GO" id="GO:0061599">
    <property type="term" value="F:molybdopterin molybdotransferase activity"/>
    <property type="evidence" value="ECO:0007669"/>
    <property type="project" value="UniProtKB-UniRule"/>
</dbReference>
<proteinExistence type="inferred from homology"/>
<evidence type="ECO:0000256" key="2">
    <source>
        <dbReference type="ARBA" id="ARBA00005046"/>
    </source>
</evidence>
<dbReference type="SUPFAM" id="SSF63882">
    <property type="entry name" value="MoeA N-terminal region -like"/>
    <property type="match status" value="1"/>
</dbReference>
<accession>A0A975R1I9</accession>
<dbReference type="Gene3D" id="3.40.980.10">
    <property type="entry name" value="MoaB/Mog-like domain"/>
    <property type="match status" value="1"/>
</dbReference>
<dbReference type="PANTHER" id="PTHR10192:SF5">
    <property type="entry name" value="GEPHYRIN"/>
    <property type="match status" value="1"/>
</dbReference>
<dbReference type="Proteomes" id="UP000676885">
    <property type="component" value="Chromosome"/>
</dbReference>
<comment type="similarity">
    <text evidence="3 7">Belongs to the MoeA family.</text>
</comment>
<dbReference type="GO" id="GO:0006777">
    <property type="term" value="P:Mo-molybdopterin cofactor biosynthetic process"/>
    <property type="evidence" value="ECO:0007669"/>
    <property type="project" value="UniProtKB-UniRule"/>
</dbReference>
<dbReference type="RefSeq" id="WP_210231701.1">
    <property type="nucleotide sequence ID" value="NZ_CP076022.1"/>
</dbReference>
<evidence type="ECO:0000256" key="1">
    <source>
        <dbReference type="ARBA" id="ARBA00002901"/>
    </source>
</evidence>
<feature type="domain" description="MoaB/Mog" evidence="8">
    <location>
        <begin position="202"/>
        <end position="348"/>
    </location>
</feature>
<dbReference type="InterPro" id="IPR008284">
    <property type="entry name" value="MoCF_biosynth_CS"/>
</dbReference>
<dbReference type="SUPFAM" id="SSF63867">
    <property type="entry name" value="MoeA C-terminal domain-like"/>
    <property type="match status" value="1"/>
</dbReference>
<dbReference type="SUPFAM" id="SSF53218">
    <property type="entry name" value="Molybdenum cofactor biosynthesis proteins"/>
    <property type="match status" value="1"/>
</dbReference>